<feature type="compositionally biased region" description="Basic residues" evidence="1">
    <location>
        <begin position="234"/>
        <end position="244"/>
    </location>
</feature>
<feature type="compositionally biased region" description="Polar residues" evidence="1">
    <location>
        <begin position="206"/>
        <end position="215"/>
    </location>
</feature>
<feature type="region of interest" description="Disordered" evidence="1">
    <location>
        <begin position="206"/>
        <end position="244"/>
    </location>
</feature>
<proteinExistence type="predicted"/>
<gene>
    <name evidence="2" type="ORF">Tco_0799976</name>
</gene>
<evidence type="ECO:0000313" key="2">
    <source>
        <dbReference type="EMBL" id="GJS93008.1"/>
    </source>
</evidence>
<accession>A0ABQ4ZW85</accession>
<organism evidence="2 3">
    <name type="scientific">Tanacetum coccineum</name>
    <dbReference type="NCBI Taxonomy" id="301880"/>
    <lineage>
        <taxon>Eukaryota</taxon>
        <taxon>Viridiplantae</taxon>
        <taxon>Streptophyta</taxon>
        <taxon>Embryophyta</taxon>
        <taxon>Tracheophyta</taxon>
        <taxon>Spermatophyta</taxon>
        <taxon>Magnoliopsida</taxon>
        <taxon>eudicotyledons</taxon>
        <taxon>Gunneridae</taxon>
        <taxon>Pentapetalae</taxon>
        <taxon>asterids</taxon>
        <taxon>campanulids</taxon>
        <taxon>Asterales</taxon>
        <taxon>Asteraceae</taxon>
        <taxon>Asteroideae</taxon>
        <taxon>Anthemideae</taxon>
        <taxon>Anthemidinae</taxon>
        <taxon>Tanacetum</taxon>
    </lineage>
</organism>
<reference evidence="2" key="1">
    <citation type="journal article" date="2022" name="Int. J. Mol. Sci.">
        <title>Draft Genome of Tanacetum Coccineum: Genomic Comparison of Closely Related Tanacetum-Family Plants.</title>
        <authorList>
            <person name="Yamashiro T."/>
            <person name="Shiraishi A."/>
            <person name="Nakayama K."/>
            <person name="Satake H."/>
        </authorList>
    </citation>
    <scope>NUCLEOTIDE SEQUENCE</scope>
</reference>
<feature type="region of interest" description="Disordered" evidence="1">
    <location>
        <begin position="147"/>
        <end position="183"/>
    </location>
</feature>
<keyword evidence="3" id="KW-1185">Reference proteome</keyword>
<reference evidence="2" key="2">
    <citation type="submission" date="2022-01" db="EMBL/GenBank/DDBJ databases">
        <authorList>
            <person name="Yamashiro T."/>
            <person name="Shiraishi A."/>
            <person name="Satake H."/>
            <person name="Nakayama K."/>
        </authorList>
    </citation>
    <scope>NUCLEOTIDE SEQUENCE</scope>
</reference>
<sequence>MANRTPLSVKFGHSIGIPNTWDNSEIILRTKVILVQATEGDAGSPIDVAESYMRAHPPGASPIRHDNSLTPSQLATVLFKERTPHSGGGTSFSPAKRHRDYLLAGSWNIQEEIRRVRAKNDKFVVVGKDEAINLATPIPVSEIVTLDSDEGGIHSDNKQTTRNSSDRNGLEKEDNQENNKKVNDLVENNCYLMTESADIPPVILTQESTNNNDHSLATKIDDPSENRAVTRAGRNTRRGKRRGK</sequence>
<name>A0ABQ4ZW85_9ASTR</name>
<dbReference type="EMBL" id="BQNB010011624">
    <property type="protein sequence ID" value="GJS93008.1"/>
    <property type="molecule type" value="Genomic_DNA"/>
</dbReference>
<evidence type="ECO:0000313" key="3">
    <source>
        <dbReference type="Proteomes" id="UP001151760"/>
    </source>
</evidence>
<dbReference type="Proteomes" id="UP001151760">
    <property type="component" value="Unassembled WGS sequence"/>
</dbReference>
<feature type="compositionally biased region" description="Basic and acidic residues" evidence="1">
    <location>
        <begin position="151"/>
        <end position="183"/>
    </location>
</feature>
<protein>
    <submittedName>
        <fullName evidence="2">Uncharacterized protein</fullName>
    </submittedName>
</protein>
<comment type="caution">
    <text evidence="2">The sequence shown here is derived from an EMBL/GenBank/DDBJ whole genome shotgun (WGS) entry which is preliminary data.</text>
</comment>
<evidence type="ECO:0000256" key="1">
    <source>
        <dbReference type="SAM" id="MobiDB-lite"/>
    </source>
</evidence>